<evidence type="ECO:0000256" key="5">
    <source>
        <dbReference type="SAM" id="Phobius"/>
    </source>
</evidence>
<dbReference type="InterPro" id="IPR011962">
    <property type="entry name" value="dCTP_deaminase"/>
</dbReference>
<dbReference type="RefSeq" id="WP_011473113.1">
    <property type="nucleotide sequence ID" value="NC_007925.1"/>
</dbReference>
<dbReference type="CDD" id="cd07557">
    <property type="entry name" value="trimeric_dUTPase"/>
    <property type="match status" value="1"/>
</dbReference>
<organism evidence="6">
    <name type="scientific">Rhodopseudomonas palustris (strain BisB18)</name>
    <dbReference type="NCBI Taxonomy" id="316056"/>
    <lineage>
        <taxon>Bacteria</taxon>
        <taxon>Pseudomonadati</taxon>
        <taxon>Pseudomonadota</taxon>
        <taxon>Alphaproteobacteria</taxon>
        <taxon>Hyphomicrobiales</taxon>
        <taxon>Nitrobacteraceae</taxon>
        <taxon>Rhodopseudomonas</taxon>
    </lineage>
</organism>
<gene>
    <name evidence="6" type="ordered locus">RPC_2667</name>
</gene>
<evidence type="ECO:0000256" key="2">
    <source>
        <dbReference type="ARBA" id="ARBA00023080"/>
    </source>
</evidence>
<evidence type="ECO:0000256" key="1">
    <source>
        <dbReference type="ARBA" id="ARBA00022801"/>
    </source>
</evidence>
<evidence type="ECO:0000256" key="4">
    <source>
        <dbReference type="SAM" id="MobiDB-lite"/>
    </source>
</evidence>
<dbReference type="OrthoDB" id="9780956at2"/>
<name>Q214G9_RHOPB</name>
<dbReference type="GO" id="GO:0006229">
    <property type="term" value="P:dUTP biosynthetic process"/>
    <property type="evidence" value="ECO:0007669"/>
    <property type="project" value="InterPro"/>
</dbReference>
<dbReference type="STRING" id="316056.RPC_2667"/>
<keyword evidence="3" id="KW-0175">Coiled coil</keyword>
<protein>
    <recommendedName>
        <fullName evidence="7">Deoxycytidine triphosphate deaminase</fullName>
    </recommendedName>
</protein>
<dbReference type="KEGG" id="rpc:RPC_2667"/>
<dbReference type="GO" id="GO:0008829">
    <property type="term" value="F:dCTP deaminase activity"/>
    <property type="evidence" value="ECO:0007669"/>
    <property type="project" value="InterPro"/>
</dbReference>
<proteinExistence type="predicted"/>
<dbReference type="eggNOG" id="COG0717">
    <property type="taxonomic scope" value="Bacteria"/>
</dbReference>
<dbReference type="AlphaFoldDB" id="Q214G9"/>
<feature type="region of interest" description="Disordered" evidence="4">
    <location>
        <begin position="304"/>
        <end position="333"/>
    </location>
</feature>
<dbReference type="SUPFAM" id="SSF51283">
    <property type="entry name" value="dUTPase-like"/>
    <property type="match status" value="1"/>
</dbReference>
<dbReference type="EMBL" id="CP000301">
    <property type="protein sequence ID" value="ABD88217.1"/>
    <property type="molecule type" value="Genomic_DNA"/>
</dbReference>
<reference evidence="6" key="1">
    <citation type="submission" date="2006-03" db="EMBL/GenBank/DDBJ databases">
        <title>Complete sequence of Rhodopseudomonas palustris BisB18.</title>
        <authorList>
            <consortium name="US DOE Joint Genome Institute"/>
            <person name="Copeland A."/>
            <person name="Lucas S."/>
            <person name="Lapidus A."/>
            <person name="Barry K."/>
            <person name="Detter J.C."/>
            <person name="Glavina del Rio T."/>
            <person name="Hammon N."/>
            <person name="Israni S."/>
            <person name="Dalin E."/>
            <person name="Tice H."/>
            <person name="Pitluck S."/>
            <person name="Chain P."/>
            <person name="Malfatti S."/>
            <person name="Shin M."/>
            <person name="Vergez L."/>
            <person name="Schmutz J."/>
            <person name="Larimer F."/>
            <person name="Land M."/>
            <person name="Hauser L."/>
            <person name="Pelletier D.A."/>
            <person name="Kyrpides N."/>
            <person name="Anderson I."/>
            <person name="Oda Y."/>
            <person name="Harwood C.S."/>
            <person name="Richardson P."/>
        </authorList>
    </citation>
    <scope>NUCLEOTIDE SEQUENCE [LARGE SCALE GENOMIC DNA]</scope>
    <source>
        <strain evidence="6">BisB18</strain>
    </source>
</reference>
<feature type="coiled-coil region" evidence="3">
    <location>
        <begin position="258"/>
        <end position="285"/>
    </location>
</feature>
<accession>Q214G9</accession>
<dbReference type="InterPro" id="IPR036157">
    <property type="entry name" value="dUTPase-like_sf"/>
</dbReference>
<keyword evidence="5" id="KW-0472">Membrane</keyword>
<dbReference type="Gene3D" id="2.70.40.10">
    <property type="match status" value="1"/>
</dbReference>
<evidence type="ECO:0000256" key="3">
    <source>
        <dbReference type="SAM" id="Coils"/>
    </source>
</evidence>
<evidence type="ECO:0000313" key="6">
    <source>
        <dbReference type="EMBL" id="ABD88217.1"/>
    </source>
</evidence>
<keyword evidence="5" id="KW-0812">Transmembrane</keyword>
<keyword evidence="5" id="KW-1133">Transmembrane helix</keyword>
<feature type="transmembrane region" description="Helical" evidence="5">
    <location>
        <begin position="213"/>
        <end position="236"/>
    </location>
</feature>
<dbReference type="InterPro" id="IPR033704">
    <property type="entry name" value="dUTPase_trimeric"/>
</dbReference>
<evidence type="ECO:0008006" key="7">
    <source>
        <dbReference type="Google" id="ProtNLM"/>
    </source>
</evidence>
<dbReference type="Pfam" id="PF22769">
    <property type="entry name" value="DCD"/>
    <property type="match status" value="1"/>
</dbReference>
<dbReference type="HOGENOM" id="CLU_833872_0_0_5"/>
<keyword evidence="2" id="KW-0546">Nucleotide metabolism</keyword>
<keyword evidence="1" id="KW-0378">Hydrolase</keyword>
<sequence>MVTSNPPNPSGVLIKSEIQGLKLIEFPDGEDKDNADCFKPASYDMRLGAEYVSPGIVERGTRNFRILDCKNAGELIVEPFSSVVVSTYEIVRLPPVVVGKFNLRIRQALRGLFVQMGTQVEPGYYGRLFALLQNITGEPVKIKYKDLEYRLFTIEFYYTSKEAIVPSRDKPVEMKDFVRSIAVKSTLDQMLTHIKESNAKIEEEIREARPRNIAFYTILLTVLVTGVITVLAPFAFNLAPYVFKRMFPAAHPQPTAVIEEAKALSESVRSENSRLKESVKEVREKSTENEESLKHAIQRISDLEKRITRTASPGGTSDRASGNKPTNGEGRDR</sequence>
<feature type="compositionally biased region" description="Polar residues" evidence="4">
    <location>
        <begin position="309"/>
        <end position="326"/>
    </location>
</feature>